<dbReference type="Proteomes" id="UP001597267">
    <property type="component" value="Unassembled WGS sequence"/>
</dbReference>
<dbReference type="NCBIfam" id="TIGR00281">
    <property type="entry name" value="SMC-Scp complex subunit ScpB"/>
    <property type="match status" value="1"/>
</dbReference>
<dbReference type="PANTHER" id="PTHR34298:SF2">
    <property type="entry name" value="SEGREGATION AND CONDENSATION PROTEIN B"/>
    <property type="match status" value="1"/>
</dbReference>
<dbReference type="PIRSF" id="PIRSF019345">
    <property type="entry name" value="ScpB"/>
    <property type="match status" value="1"/>
</dbReference>
<gene>
    <name evidence="5 6" type="primary">scpB</name>
    <name evidence="6" type="ORF">ACFQ5M_05750</name>
</gene>
<dbReference type="Pfam" id="PF04079">
    <property type="entry name" value="SMC_ScpB"/>
    <property type="match status" value="1"/>
</dbReference>
<dbReference type="PANTHER" id="PTHR34298">
    <property type="entry name" value="SEGREGATION AND CONDENSATION PROTEIN B"/>
    <property type="match status" value="1"/>
</dbReference>
<keyword evidence="1 5" id="KW-0963">Cytoplasm</keyword>
<dbReference type="Gene3D" id="1.10.10.10">
    <property type="entry name" value="Winged helix-like DNA-binding domain superfamily/Winged helix DNA-binding domain"/>
    <property type="match status" value="2"/>
</dbReference>
<evidence type="ECO:0000256" key="3">
    <source>
        <dbReference type="ARBA" id="ARBA00022829"/>
    </source>
</evidence>
<evidence type="ECO:0000313" key="6">
    <source>
        <dbReference type="EMBL" id="MFD1671591.1"/>
    </source>
</evidence>
<accession>A0ABW4J5R9</accession>
<keyword evidence="7" id="KW-1185">Reference proteome</keyword>
<evidence type="ECO:0000313" key="7">
    <source>
        <dbReference type="Proteomes" id="UP001597267"/>
    </source>
</evidence>
<keyword evidence="4 5" id="KW-0131">Cell cycle</keyword>
<dbReference type="SUPFAM" id="SSF46785">
    <property type="entry name" value="Winged helix' DNA-binding domain"/>
    <property type="match status" value="2"/>
</dbReference>
<comment type="subunit">
    <text evidence="5">Homodimer. Homodimerization may be required to stabilize the binding of ScpA to the Smc head domains. Component of a cohesin-like complex composed of ScpA, ScpB and the Smc homodimer, in which ScpA and ScpB bind to the head domain of Smc. The presence of the three proteins is required for the association of the complex with DNA.</text>
</comment>
<sequence>MDYTAAIQALLYVAGDDGTTVDVLAQALEMDIAPVRQTIAKLKANLAADTTQGLVILEHGKIIKLATKPEFSAAIQSFLSGNVGQHLSQAALEVLAIIAYQQPITRLEIDDVRGVNSSGALQTLIARQMIQETGRKEVPGRPILYATSDYFLDYFGLTDLKQLPPLTEVEGTDDTDGADVNLFFDKFQNILNDDNNDQGV</sequence>
<dbReference type="EMBL" id="JBHTOP010000013">
    <property type="protein sequence ID" value="MFD1671591.1"/>
    <property type="molecule type" value="Genomic_DNA"/>
</dbReference>
<protein>
    <recommendedName>
        <fullName evidence="5">Segregation and condensation protein B</fullName>
    </recommendedName>
</protein>
<organism evidence="6 7">
    <name type="scientific">Agrilactobacillus yilanensis</name>
    <dbReference type="NCBI Taxonomy" id="2485997"/>
    <lineage>
        <taxon>Bacteria</taxon>
        <taxon>Bacillati</taxon>
        <taxon>Bacillota</taxon>
        <taxon>Bacilli</taxon>
        <taxon>Lactobacillales</taxon>
        <taxon>Lactobacillaceae</taxon>
        <taxon>Agrilactobacillus</taxon>
    </lineage>
</organism>
<comment type="similarity">
    <text evidence="5">Belongs to the ScpB family.</text>
</comment>
<comment type="caution">
    <text evidence="6">The sequence shown here is derived from an EMBL/GenBank/DDBJ whole genome shotgun (WGS) entry which is preliminary data.</text>
</comment>
<reference evidence="7" key="1">
    <citation type="journal article" date="2019" name="Int. J. Syst. Evol. Microbiol.">
        <title>The Global Catalogue of Microorganisms (GCM) 10K type strain sequencing project: providing services to taxonomists for standard genome sequencing and annotation.</title>
        <authorList>
            <consortium name="The Broad Institute Genomics Platform"/>
            <consortium name="The Broad Institute Genome Sequencing Center for Infectious Disease"/>
            <person name="Wu L."/>
            <person name="Ma J."/>
        </authorList>
    </citation>
    <scope>NUCLEOTIDE SEQUENCE [LARGE SCALE GENOMIC DNA]</scope>
    <source>
        <strain evidence="7">CCM 8896</strain>
    </source>
</reference>
<dbReference type="InterPro" id="IPR005234">
    <property type="entry name" value="ScpB_csome_segregation"/>
</dbReference>
<keyword evidence="3 5" id="KW-0159">Chromosome partition</keyword>
<name>A0ABW4J5R9_9LACO</name>
<comment type="subcellular location">
    <subcellularLocation>
        <location evidence="5">Cytoplasm</location>
    </subcellularLocation>
    <text evidence="5">Associated with two foci at the outer edges of the nucleoid region in young cells, and at four foci within both cell halves in older cells.</text>
</comment>
<evidence type="ECO:0000256" key="2">
    <source>
        <dbReference type="ARBA" id="ARBA00022618"/>
    </source>
</evidence>
<dbReference type="HAMAP" id="MF_01804">
    <property type="entry name" value="ScpB"/>
    <property type="match status" value="1"/>
</dbReference>
<comment type="function">
    <text evidence="5">Participates in chromosomal partition during cell division. May act via the formation of a condensin-like complex containing Smc and ScpA that pull DNA away from mid-cell into both cell halves.</text>
</comment>
<dbReference type="RefSeq" id="WP_125715648.1">
    <property type="nucleotide sequence ID" value="NZ_JBHTOP010000013.1"/>
</dbReference>
<dbReference type="InterPro" id="IPR036388">
    <property type="entry name" value="WH-like_DNA-bd_sf"/>
</dbReference>
<evidence type="ECO:0000256" key="4">
    <source>
        <dbReference type="ARBA" id="ARBA00023306"/>
    </source>
</evidence>
<proteinExistence type="inferred from homology"/>
<evidence type="ECO:0000256" key="5">
    <source>
        <dbReference type="HAMAP-Rule" id="MF_01804"/>
    </source>
</evidence>
<evidence type="ECO:0000256" key="1">
    <source>
        <dbReference type="ARBA" id="ARBA00022490"/>
    </source>
</evidence>
<dbReference type="InterPro" id="IPR036390">
    <property type="entry name" value="WH_DNA-bd_sf"/>
</dbReference>
<keyword evidence="2 5" id="KW-0132">Cell division</keyword>